<dbReference type="Proteomes" id="UP000268048">
    <property type="component" value="Chromosome"/>
</dbReference>
<gene>
    <name evidence="1" type="ORF">C4K04_4268</name>
</gene>
<accession>A0A3G7TU69</accession>
<name>A0A3G7TU69_9PSED</name>
<evidence type="ECO:0000313" key="2">
    <source>
        <dbReference type="Proteomes" id="UP000268048"/>
    </source>
</evidence>
<organism evidence="1 2">
    <name type="scientific">Pseudomonas chlororaphis</name>
    <dbReference type="NCBI Taxonomy" id="587753"/>
    <lineage>
        <taxon>Bacteria</taxon>
        <taxon>Pseudomonadati</taxon>
        <taxon>Pseudomonadota</taxon>
        <taxon>Gammaproteobacteria</taxon>
        <taxon>Pseudomonadales</taxon>
        <taxon>Pseudomonadaceae</taxon>
        <taxon>Pseudomonas</taxon>
    </lineage>
</organism>
<dbReference type="AlphaFoldDB" id="A0A3G7TU69"/>
<evidence type="ECO:0000313" key="1">
    <source>
        <dbReference type="EMBL" id="AZE49932.1"/>
    </source>
</evidence>
<protein>
    <submittedName>
        <fullName evidence="1">Uncharacterized protein</fullName>
    </submittedName>
</protein>
<reference evidence="1 2" key="1">
    <citation type="submission" date="2018-03" db="EMBL/GenBank/DDBJ databases">
        <title>Diversity of phytobeneficial traits revealed by whole-genome analysis of worldwide-isolated phenazine-producing Pseudomonas spp.</title>
        <authorList>
            <person name="Biessy A."/>
            <person name="Novinscak A."/>
            <person name="Blom J."/>
            <person name="Leger G."/>
            <person name="Thomashow L.S."/>
            <person name="Cazorla F.M."/>
            <person name="Josic D."/>
            <person name="Filion M."/>
        </authorList>
    </citation>
    <scope>NUCLEOTIDE SEQUENCE [LARGE SCALE GENOMIC DNA]</scope>
    <source>
        <strain evidence="1 2">B25</strain>
    </source>
</reference>
<dbReference type="EMBL" id="CP027753">
    <property type="protein sequence ID" value="AZE49932.1"/>
    <property type="molecule type" value="Genomic_DNA"/>
</dbReference>
<proteinExistence type="predicted"/>
<sequence>MPGKMPGPQEAGKNSLSRVRFMVCPLTVGAGRLTARSGSPAARTGAAVARRCARHHPLLQCR</sequence>